<comment type="caution">
    <text evidence="1">The sequence shown here is derived from an EMBL/GenBank/DDBJ whole genome shotgun (WGS) entry which is preliminary data.</text>
</comment>
<gene>
    <name evidence="1" type="ORF">OMW55_11850</name>
</gene>
<dbReference type="Pfam" id="PF06258">
    <property type="entry name" value="Mito_fiss_Elm1"/>
    <property type="match status" value="1"/>
</dbReference>
<organism evidence="1 2">
    <name type="scientific">Sphingomonas arvum</name>
    <dbReference type="NCBI Taxonomy" id="2992113"/>
    <lineage>
        <taxon>Bacteria</taxon>
        <taxon>Pseudomonadati</taxon>
        <taxon>Pseudomonadota</taxon>
        <taxon>Alphaproteobacteria</taxon>
        <taxon>Sphingomonadales</taxon>
        <taxon>Sphingomonadaceae</taxon>
        <taxon>Sphingomonas</taxon>
    </lineage>
</organism>
<dbReference type="SUPFAM" id="SSF53756">
    <property type="entry name" value="UDP-Glycosyltransferase/glycogen phosphorylase"/>
    <property type="match status" value="1"/>
</dbReference>
<dbReference type="InterPro" id="IPR009367">
    <property type="entry name" value="Elm1-like"/>
</dbReference>
<accession>A0ABT3JHS5</accession>
<dbReference type="EMBL" id="JAPDOB010000002">
    <property type="protein sequence ID" value="MCW3798499.1"/>
    <property type="molecule type" value="Genomic_DNA"/>
</dbReference>
<dbReference type="PANTHER" id="PTHR33986:SF15">
    <property type="entry name" value="MITOCHONDRIAL FISSION PROTEIN ELM1"/>
    <property type="match status" value="1"/>
</dbReference>
<evidence type="ECO:0000313" key="2">
    <source>
        <dbReference type="Proteomes" id="UP001526246"/>
    </source>
</evidence>
<dbReference type="PANTHER" id="PTHR33986">
    <property type="entry name" value="OS02G0535700 PROTEIN"/>
    <property type="match status" value="1"/>
</dbReference>
<reference evidence="1 2" key="1">
    <citation type="submission" date="2022-10" db="EMBL/GenBank/DDBJ databases">
        <title>Sphingomonas sp.</title>
        <authorList>
            <person name="Jin C."/>
        </authorList>
    </citation>
    <scope>NUCLEOTIDE SEQUENCE [LARGE SCALE GENOMIC DNA]</scope>
    <source>
        <strain evidence="1 2">BN140010</strain>
    </source>
</reference>
<dbReference type="RefSeq" id="WP_264883368.1">
    <property type="nucleotide sequence ID" value="NZ_JAPDOB010000002.1"/>
</dbReference>
<proteinExistence type="predicted"/>
<sequence length="327" mass="36056">MSPKPRVWALLGAHTGDNNQVLALARALGVPFERVELRYNLLRKLGPRLLGTSLAAVTADSRQLLRPPWPDLVVGIGRRSVPVARWLKQQSGGHTKIVRLGDPRHDPALFDLVLTTPQYRVPEAPNVVQLPLALSPYQELAVAEPDEAAWLQACDPPHLLLAIGGETRNWRLSKEVVSKAARRLIERAGQGCLTIVTSARTSPDLRHALRSLCTEHPRCRLVAGPRPRFAVLLADADECFVTADSVSMLSEAVLAGKPVGMVPVELTAAGRRRLGERSGEGHRDLRRFWERLERDGLVGTVDAPRRGRVENPIETAVRAVRELLERS</sequence>
<name>A0ABT3JHS5_9SPHN</name>
<dbReference type="Proteomes" id="UP001526246">
    <property type="component" value="Unassembled WGS sequence"/>
</dbReference>
<protein>
    <submittedName>
        <fullName evidence="1">Mitochondrial fission ELM1 family protein</fullName>
    </submittedName>
</protein>
<evidence type="ECO:0000313" key="1">
    <source>
        <dbReference type="EMBL" id="MCW3798499.1"/>
    </source>
</evidence>
<keyword evidence="2" id="KW-1185">Reference proteome</keyword>